<accession>A0A286BVX3</accession>
<reference evidence="2" key="1">
    <citation type="submission" date="2017-09" db="EMBL/GenBank/DDBJ databases">
        <authorList>
            <person name="Varghese N."/>
            <person name="Submissions S."/>
        </authorList>
    </citation>
    <scope>NUCLEOTIDE SEQUENCE [LARGE SCALE GENOMIC DNA]</scope>
    <source>
        <strain evidence="2">JKS000234</strain>
    </source>
</reference>
<sequence>MVFPVALTLTLSHKWEREPFGQAMYFALKFNFV</sequence>
<dbReference type="EMBL" id="OCMY01000001">
    <property type="protein sequence ID" value="SOD38299.1"/>
    <property type="molecule type" value="Genomic_DNA"/>
</dbReference>
<gene>
    <name evidence="1" type="ORF">SAMN06273570_2698</name>
</gene>
<evidence type="ECO:0000313" key="2">
    <source>
        <dbReference type="Proteomes" id="UP000219271"/>
    </source>
</evidence>
<protein>
    <submittedName>
        <fullName evidence="1">Uncharacterized protein</fullName>
    </submittedName>
</protein>
<organism evidence="1 2">
    <name type="scientific">Candidatus Pantoea floridensis</name>
    <dbReference type="NCBI Taxonomy" id="1938870"/>
    <lineage>
        <taxon>Bacteria</taxon>
        <taxon>Pseudomonadati</taxon>
        <taxon>Pseudomonadota</taxon>
        <taxon>Gammaproteobacteria</taxon>
        <taxon>Enterobacterales</taxon>
        <taxon>Erwiniaceae</taxon>
        <taxon>Pantoea</taxon>
    </lineage>
</organism>
<name>A0A286BVX3_9GAMM</name>
<evidence type="ECO:0000313" key="1">
    <source>
        <dbReference type="EMBL" id="SOD38299.1"/>
    </source>
</evidence>
<dbReference type="Proteomes" id="UP000219271">
    <property type="component" value="Unassembled WGS sequence"/>
</dbReference>
<proteinExistence type="predicted"/>
<keyword evidence="2" id="KW-1185">Reference proteome</keyword>
<dbReference type="AlphaFoldDB" id="A0A286BVX3"/>